<sequence>MFQDFQLAPTLEEYECILGLSLVERQPYLYQGNYPSWEKVVTMLKVSKSELAKKRLRRNDIEGIPRAYLKKRVQHLSEVGDWETFTDRPQMVLCENLERSRMGPDSEKLLRQNHSLVPHMEQERRSNPTMWVFSNIPLMGTQRCINYNPTISLRQSGYPIAHPPKEELLKPLLVHGLGPTNVGMLRNIRQAWGQISRKGREIGPRCHGAFISYRSWLH</sequence>
<name>A0A371GMG9_MUCPR</name>
<evidence type="ECO:0000313" key="2">
    <source>
        <dbReference type="EMBL" id="RDX91716.1"/>
    </source>
</evidence>
<dbReference type="PANTHER" id="PTHR48154">
    <property type="entry name" value="PROTEIN, PUTATIVE-RELATED"/>
    <property type="match status" value="1"/>
</dbReference>
<dbReference type="InterPro" id="IPR056647">
    <property type="entry name" value="DUF7745"/>
</dbReference>
<accession>A0A371GMG9</accession>
<feature type="domain" description="DUF7745" evidence="1">
    <location>
        <begin position="2"/>
        <end position="87"/>
    </location>
</feature>
<gene>
    <name evidence="2" type="ORF">CR513_26255</name>
</gene>
<dbReference type="Pfam" id="PF24924">
    <property type="entry name" value="DUF7745"/>
    <property type="match status" value="2"/>
</dbReference>
<dbReference type="PANTHER" id="PTHR48154:SF1">
    <property type="entry name" value="PROTEIN, PUTATIVE-RELATED"/>
    <property type="match status" value="1"/>
</dbReference>
<feature type="domain" description="DUF7745" evidence="1">
    <location>
        <begin position="133"/>
        <end position="217"/>
    </location>
</feature>
<keyword evidence="3" id="KW-1185">Reference proteome</keyword>
<evidence type="ECO:0000259" key="1">
    <source>
        <dbReference type="Pfam" id="PF24924"/>
    </source>
</evidence>
<organism evidence="2 3">
    <name type="scientific">Mucuna pruriens</name>
    <name type="common">Velvet bean</name>
    <name type="synonym">Dolichos pruriens</name>
    <dbReference type="NCBI Taxonomy" id="157652"/>
    <lineage>
        <taxon>Eukaryota</taxon>
        <taxon>Viridiplantae</taxon>
        <taxon>Streptophyta</taxon>
        <taxon>Embryophyta</taxon>
        <taxon>Tracheophyta</taxon>
        <taxon>Spermatophyta</taxon>
        <taxon>Magnoliopsida</taxon>
        <taxon>eudicotyledons</taxon>
        <taxon>Gunneridae</taxon>
        <taxon>Pentapetalae</taxon>
        <taxon>rosids</taxon>
        <taxon>fabids</taxon>
        <taxon>Fabales</taxon>
        <taxon>Fabaceae</taxon>
        <taxon>Papilionoideae</taxon>
        <taxon>50 kb inversion clade</taxon>
        <taxon>NPAAA clade</taxon>
        <taxon>indigoferoid/millettioid clade</taxon>
        <taxon>Phaseoleae</taxon>
        <taxon>Mucuna</taxon>
    </lineage>
</organism>
<dbReference type="EMBL" id="QJKJ01005048">
    <property type="protein sequence ID" value="RDX91716.1"/>
    <property type="molecule type" value="Genomic_DNA"/>
</dbReference>
<evidence type="ECO:0000313" key="3">
    <source>
        <dbReference type="Proteomes" id="UP000257109"/>
    </source>
</evidence>
<comment type="caution">
    <text evidence="2">The sequence shown here is derived from an EMBL/GenBank/DDBJ whole genome shotgun (WGS) entry which is preliminary data.</text>
</comment>
<dbReference type="OrthoDB" id="990598at2759"/>
<dbReference type="AlphaFoldDB" id="A0A371GMG9"/>
<protein>
    <recommendedName>
        <fullName evidence="1">DUF7745 domain-containing protein</fullName>
    </recommendedName>
</protein>
<proteinExistence type="predicted"/>
<dbReference type="Proteomes" id="UP000257109">
    <property type="component" value="Unassembled WGS sequence"/>
</dbReference>
<reference evidence="2" key="1">
    <citation type="submission" date="2018-05" db="EMBL/GenBank/DDBJ databases">
        <title>Draft genome of Mucuna pruriens seed.</title>
        <authorList>
            <person name="Nnadi N.E."/>
            <person name="Vos R."/>
            <person name="Hasami M.H."/>
            <person name="Devisetty U.K."/>
            <person name="Aguiy J.C."/>
        </authorList>
    </citation>
    <scope>NUCLEOTIDE SEQUENCE [LARGE SCALE GENOMIC DNA]</scope>
    <source>
        <strain evidence="2">JCA_2017</strain>
    </source>
</reference>
<feature type="non-terminal residue" evidence="2">
    <location>
        <position position="1"/>
    </location>
</feature>